<feature type="region of interest" description="Disordered" evidence="1">
    <location>
        <begin position="84"/>
        <end position="139"/>
    </location>
</feature>
<evidence type="ECO:0000313" key="3">
    <source>
        <dbReference type="Proteomes" id="UP000008866"/>
    </source>
</evidence>
<feature type="compositionally biased region" description="Low complexity" evidence="1">
    <location>
        <begin position="111"/>
        <end position="134"/>
    </location>
</feature>
<dbReference type="HOGENOM" id="CLU_138642_0_0_1"/>
<proteinExistence type="predicted"/>
<evidence type="ECO:0000313" key="2">
    <source>
        <dbReference type="EMBL" id="EFE35324.1"/>
    </source>
</evidence>
<dbReference type="EMBL" id="ABSU01000004">
    <property type="protein sequence ID" value="EFE35324.1"/>
    <property type="molecule type" value="Genomic_DNA"/>
</dbReference>
<evidence type="ECO:0000256" key="1">
    <source>
        <dbReference type="SAM" id="MobiDB-lite"/>
    </source>
</evidence>
<protein>
    <submittedName>
        <fullName evidence="2">Uncharacterized protein</fullName>
    </submittedName>
</protein>
<sequence>MPHSRHRLSSSLAHQPVSGVQLGMSFVRVVLPGSPYPPAMSLCVSWLCSVAGHSPSPSASAAAAAAAGCVVAFFCLSSKKEEAAAAESKSGRQNGQRQPHSEFSPSPFRLNHNNNHNTTNNNTSRSSDSSDSSSQVFSFRPPLLDEKSLLTSGCLSSRLPSN</sequence>
<dbReference type="AlphaFoldDB" id="D4APW3"/>
<name>D4APW3_ARTBC</name>
<dbReference type="RefSeq" id="XP_003015969.1">
    <property type="nucleotide sequence ID" value="XM_003015923.1"/>
</dbReference>
<dbReference type="GeneID" id="9523796"/>
<dbReference type="KEGG" id="abe:ARB_06281"/>
<comment type="caution">
    <text evidence="2">The sequence shown here is derived from an EMBL/GenBank/DDBJ whole genome shotgun (WGS) entry which is preliminary data.</text>
</comment>
<reference evidence="3" key="1">
    <citation type="journal article" date="2011" name="Genome Biol.">
        <title>Comparative and functional genomics provide insights into the pathogenicity of dermatophytic fungi.</title>
        <authorList>
            <person name="Burmester A."/>
            <person name="Shelest E."/>
            <person name="Gloeckner G."/>
            <person name="Heddergott C."/>
            <person name="Schindler S."/>
            <person name="Staib P."/>
            <person name="Heidel A."/>
            <person name="Felder M."/>
            <person name="Petzold A."/>
            <person name="Szafranski K."/>
            <person name="Feuermann M."/>
            <person name="Pedruzzi I."/>
            <person name="Priebe S."/>
            <person name="Groth M."/>
            <person name="Winkler R."/>
            <person name="Li W."/>
            <person name="Kniemeyer O."/>
            <person name="Schroeckh V."/>
            <person name="Hertweck C."/>
            <person name="Hube B."/>
            <person name="White T.C."/>
            <person name="Platzer M."/>
            <person name="Guthke R."/>
            <person name="Heitman J."/>
            <person name="Woestemeyer J."/>
            <person name="Zipfel P.F."/>
            <person name="Monod M."/>
            <person name="Brakhage A.A."/>
        </authorList>
    </citation>
    <scope>NUCLEOTIDE SEQUENCE [LARGE SCALE GENOMIC DNA]</scope>
    <source>
        <strain evidence="3">ATCC MYA-4681 / CBS 112371</strain>
    </source>
</reference>
<feature type="compositionally biased region" description="Polar residues" evidence="1">
    <location>
        <begin position="91"/>
        <end position="104"/>
    </location>
</feature>
<keyword evidence="3" id="KW-1185">Reference proteome</keyword>
<dbReference type="Proteomes" id="UP000008866">
    <property type="component" value="Unassembled WGS sequence"/>
</dbReference>
<accession>D4APW3</accession>
<gene>
    <name evidence="2" type="ORF">ARB_06281</name>
</gene>
<organism evidence="2 3">
    <name type="scientific">Arthroderma benhamiae (strain ATCC MYA-4681 / CBS 112371)</name>
    <name type="common">Trichophyton mentagrophytes</name>
    <dbReference type="NCBI Taxonomy" id="663331"/>
    <lineage>
        <taxon>Eukaryota</taxon>
        <taxon>Fungi</taxon>
        <taxon>Dikarya</taxon>
        <taxon>Ascomycota</taxon>
        <taxon>Pezizomycotina</taxon>
        <taxon>Eurotiomycetes</taxon>
        <taxon>Eurotiomycetidae</taxon>
        <taxon>Onygenales</taxon>
        <taxon>Arthrodermataceae</taxon>
        <taxon>Trichophyton</taxon>
    </lineage>
</organism>